<dbReference type="PANTHER" id="PTHR10237:SF14">
    <property type="entry name" value="MYND-TYPE DOMAIN-CONTAINING PROTEIN"/>
    <property type="match status" value="1"/>
</dbReference>
<keyword evidence="5" id="KW-1133">Transmembrane helix</keyword>
<evidence type="ECO:0000256" key="1">
    <source>
        <dbReference type="ARBA" id="ARBA00022723"/>
    </source>
</evidence>
<dbReference type="InterPro" id="IPR002893">
    <property type="entry name" value="Znf_MYND"/>
</dbReference>
<dbReference type="GO" id="GO:0005634">
    <property type="term" value="C:nucleus"/>
    <property type="evidence" value="ECO:0007669"/>
    <property type="project" value="TreeGrafter"/>
</dbReference>
<keyword evidence="5" id="KW-0472">Membrane</keyword>
<keyword evidence="1" id="KW-0479">Metal-binding</keyword>
<evidence type="ECO:0000256" key="5">
    <source>
        <dbReference type="SAM" id="Phobius"/>
    </source>
</evidence>
<reference evidence="7 8" key="1">
    <citation type="journal article" date="2021" name="Commun. Biol.">
        <title>The genome of Shorea leprosula (Dipterocarpaceae) highlights the ecological relevance of drought in aseasonal tropical rainforests.</title>
        <authorList>
            <person name="Ng K.K.S."/>
            <person name="Kobayashi M.J."/>
            <person name="Fawcett J.A."/>
            <person name="Hatakeyama M."/>
            <person name="Paape T."/>
            <person name="Ng C.H."/>
            <person name="Ang C.C."/>
            <person name="Tnah L.H."/>
            <person name="Lee C.T."/>
            <person name="Nishiyama T."/>
            <person name="Sese J."/>
            <person name="O'Brien M.J."/>
            <person name="Copetti D."/>
            <person name="Mohd Noor M.I."/>
            <person name="Ong R.C."/>
            <person name="Putra M."/>
            <person name="Sireger I.Z."/>
            <person name="Indrioko S."/>
            <person name="Kosugi Y."/>
            <person name="Izuno A."/>
            <person name="Isagi Y."/>
            <person name="Lee S.L."/>
            <person name="Shimizu K.K."/>
        </authorList>
    </citation>
    <scope>NUCLEOTIDE SEQUENCE [LARGE SCALE GENOMIC DNA]</scope>
    <source>
        <strain evidence="7">214</strain>
    </source>
</reference>
<comment type="caution">
    <text evidence="7">The sequence shown here is derived from an EMBL/GenBank/DDBJ whole genome shotgun (WGS) entry which is preliminary data.</text>
</comment>
<dbReference type="EMBL" id="BPVZ01000002">
    <property type="protein sequence ID" value="GKU87461.1"/>
    <property type="molecule type" value="Genomic_DNA"/>
</dbReference>
<dbReference type="PROSITE" id="PS50865">
    <property type="entry name" value="ZF_MYND_2"/>
    <property type="match status" value="1"/>
</dbReference>
<evidence type="ECO:0000256" key="2">
    <source>
        <dbReference type="ARBA" id="ARBA00022771"/>
    </source>
</evidence>
<gene>
    <name evidence="7" type="ORF">SLEP1_g1857</name>
</gene>
<name>A0AAV5HJM4_9ROSI</name>
<dbReference type="PANTHER" id="PTHR10237">
    <property type="entry name" value="DEFORMED EPIDERMAL AUTOREGULATORY FACTOR 1 HOMOLOG SUPPRESSIN"/>
    <property type="match status" value="1"/>
</dbReference>
<accession>A0AAV5HJM4</accession>
<evidence type="ECO:0000259" key="6">
    <source>
        <dbReference type="PROSITE" id="PS50865"/>
    </source>
</evidence>
<evidence type="ECO:0000256" key="3">
    <source>
        <dbReference type="ARBA" id="ARBA00022833"/>
    </source>
</evidence>
<feature type="transmembrane region" description="Helical" evidence="5">
    <location>
        <begin position="12"/>
        <end position="31"/>
    </location>
</feature>
<dbReference type="PROSITE" id="PS01360">
    <property type="entry name" value="ZF_MYND_1"/>
    <property type="match status" value="1"/>
</dbReference>
<feature type="domain" description="MYND-type" evidence="6">
    <location>
        <begin position="99"/>
        <end position="136"/>
    </location>
</feature>
<evidence type="ECO:0000256" key="4">
    <source>
        <dbReference type="PROSITE-ProRule" id="PRU00134"/>
    </source>
</evidence>
<keyword evidence="8" id="KW-1185">Reference proteome</keyword>
<dbReference type="Pfam" id="PF01753">
    <property type="entry name" value="zf-MYND"/>
    <property type="match status" value="1"/>
</dbReference>
<dbReference type="Gene3D" id="6.10.140.2220">
    <property type="match status" value="1"/>
</dbReference>
<dbReference type="InterPro" id="IPR024119">
    <property type="entry name" value="TF_DEAF-1"/>
</dbReference>
<dbReference type="FunFam" id="6.10.140.2220:FF:000006">
    <property type="entry name" value="Ubiquitin carboxyl-terminal hydrolase 15"/>
    <property type="match status" value="1"/>
</dbReference>
<proteinExistence type="predicted"/>
<dbReference type="GO" id="GO:0008270">
    <property type="term" value="F:zinc ion binding"/>
    <property type="evidence" value="ECO:0007669"/>
    <property type="project" value="UniProtKB-KW"/>
</dbReference>
<dbReference type="GO" id="GO:0000981">
    <property type="term" value="F:DNA-binding transcription factor activity, RNA polymerase II-specific"/>
    <property type="evidence" value="ECO:0007669"/>
    <property type="project" value="TreeGrafter"/>
</dbReference>
<protein>
    <recommendedName>
        <fullName evidence="6">MYND-type domain-containing protein</fullName>
    </recommendedName>
</protein>
<dbReference type="SUPFAM" id="SSF144232">
    <property type="entry name" value="HIT/MYND zinc finger-like"/>
    <property type="match status" value="1"/>
</dbReference>
<keyword evidence="5" id="KW-0812">Transmembrane</keyword>
<dbReference type="Proteomes" id="UP001054252">
    <property type="component" value="Unassembled WGS sequence"/>
</dbReference>
<sequence>MHVGGITVDPNWFLQLIITLFIVAFAVLYLIKNTASKYFEVNANFDRDQTMTAIPMDSGRISCAICGNHSTKVCSRCQSVRYWDQIMTAISMDSDRLSCVVCGNHGTKVCSRCKSVRYCSPECQRTHWNSGHRTECKLNSSAAARTKK</sequence>
<keyword evidence="2 4" id="KW-0863">Zinc-finger</keyword>
<organism evidence="7 8">
    <name type="scientific">Rubroshorea leprosula</name>
    <dbReference type="NCBI Taxonomy" id="152421"/>
    <lineage>
        <taxon>Eukaryota</taxon>
        <taxon>Viridiplantae</taxon>
        <taxon>Streptophyta</taxon>
        <taxon>Embryophyta</taxon>
        <taxon>Tracheophyta</taxon>
        <taxon>Spermatophyta</taxon>
        <taxon>Magnoliopsida</taxon>
        <taxon>eudicotyledons</taxon>
        <taxon>Gunneridae</taxon>
        <taxon>Pentapetalae</taxon>
        <taxon>rosids</taxon>
        <taxon>malvids</taxon>
        <taxon>Malvales</taxon>
        <taxon>Dipterocarpaceae</taxon>
        <taxon>Rubroshorea</taxon>
    </lineage>
</organism>
<dbReference type="AlphaFoldDB" id="A0AAV5HJM4"/>
<evidence type="ECO:0000313" key="7">
    <source>
        <dbReference type="EMBL" id="GKU87461.1"/>
    </source>
</evidence>
<evidence type="ECO:0000313" key="8">
    <source>
        <dbReference type="Proteomes" id="UP001054252"/>
    </source>
</evidence>
<keyword evidence="3" id="KW-0862">Zinc</keyword>